<dbReference type="SMART" id="SM00862">
    <property type="entry name" value="Trans_reg_C"/>
    <property type="match status" value="1"/>
</dbReference>
<dbReference type="Proteomes" id="UP000033393">
    <property type="component" value="Unassembled WGS sequence"/>
</dbReference>
<proteinExistence type="predicted"/>
<dbReference type="Pfam" id="PF00072">
    <property type="entry name" value="Response_reg"/>
    <property type="match status" value="1"/>
</dbReference>
<dbReference type="SMART" id="SM00448">
    <property type="entry name" value="REC"/>
    <property type="match status" value="1"/>
</dbReference>
<dbReference type="GO" id="GO:0006355">
    <property type="term" value="P:regulation of DNA-templated transcription"/>
    <property type="evidence" value="ECO:0007669"/>
    <property type="project" value="InterPro"/>
</dbReference>
<dbReference type="InterPro" id="IPR036388">
    <property type="entry name" value="WH-like_DNA-bd_sf"/>
</dbReference>
<dbReference type="EMBL" id="JYJG01000291">
    <property type="protein sequence ID" value="KJK43449.1"/>
    <property type="molecule type" value="Genomic_DNA"/>
</dbReference>
<dbReference type="InterPro" id="IPR001789">
    <property type="entry name" value="Sig_transdc_resp-reg_receiver"/>
</dbReference>
<keyword evidence="7" id="KW-1185">Reference proteome</keyword>
<evidence type="ECO:0000256" key="1">
    <source>
        <dbReference type="ARBA" id="ARBA00023125"/>
    </source>
</evidence>
<evidence type="ECO:0000313" key="7">
    <source>
        <dbReference type="Proteomes" id="UP000033393"/>
    </source>
</evidence>
<dbReference type="AlphaFoldDB" id="A0A0F0GIW3"/>
<dbReference type="InterPro" id="IPR039420">
    <property type="entry name" value="WalR-like"/>
</dbReference>
<dbReference type="PATRIC" id="fig|68170.10.peg.8653"/>
<evidence type="ECO:0000313" key="6">
    <source>
        <dbReference type="EMBL" id="KJK43449.1"/>
    </source>
</evidence>
<reference evidence="6 7" key="1">
    <citation type="submission" date="2015-02" db="EMBL/GenBank/DDBJ databases">
        <authorList>
            <person name="Ju K.-S."/>
            <person name="Doroghazi J.R."/>
            <person name="Metcalf W."/>
        </authorList>
    </citation>
    <scope>NUCLEOTIDE SEQUENCE [LARGE SCALE GENOMIC DNA]</scope>
    <source>
        <strain evidence="6 7">NRRL B-16140</strain>
    </source>
</reference>
<dbReference type="InterPro" id="IPR001867">
    <property type="entry name" value="OmpR/PhoB-type_DNA-bd"/>
</dbReference>
<sequence length="214" mass="23360">MRVLVTEDDDDTLFAIETSLRSAGFAVDVARDLPQADEALFVNTYDCVVFDRLLPSGDSLHYVKRRRQNGCAAPVLFLTGIDNPVEGLPYSDDYLVKPFEMTELIARVRSLCRLSTPPAPPVLRHGDIEIDPGRRVARRGGRVLSLTVKEFVVLELLVAAGGRAVTRTELVAAGWDPEVTPASNVLDVVVTGLRQKLGPPPVLLTVRGVGYRLA</sequence>
<gene>
    <name evidence="6" type="ORF">UK23_33330</name>
</gene>
<dbReference type="PROSITE" id="PS50110">
    <property type="entry name" value="RESPONSE_REGULATORY"/>
    <property type="match status" value="1"/>
</dbReference>
<evidence type="ECO:0000256" key="3">
    <source>
        <dbReference type="PROSITE-ProRule" id="PRU01091"/>
    </source>
</evidence>
<dbReference type="PROSITE" id="PS51755">
    <property type="entry name" value="OMPR_PHOB"/>
    <property type="match status" value="1"/>
</dbReference>
<evidence type="ECO:0000256" key="2">
    <source>
        <dbReference type="PROSITE-ProRule" id="PRU00169"/>
    </source>
</evidence>
<evidence type="ECO:0000259" key="4">
    <source>
        <dbReference type="PROSITE" id="PS50110"/>
    </source>
</evidence>
<dbReference type="GO" id="GO:0005829">
    <property type="term" value="C:cytosol"/>
    <property type="evidence" value="ECO:0007669"/>
    <property type="project" value="TreeGrafter"/>
</dbReference>
<keyword evidence="1 3" id="KW-0238">DNA-binding</keyword>
<dbReference type="OrthoDB" id="9802426at2"/>
<dbReference type="Gene3D" id="1.10.10.10">
    <property type="entry name" value="Winged helix-like DNA-binding domain superfamily/Winged helix DNA-binding domain"/>
    <property type="match status" value="1"/>
</dbReference>
<dbReference type="Gene3D" id="6.10.250.690">
    <property type="match status" value="1"/>
</dbReference>
<dbReference type="Pfam" id="PF00486">
    <property type="entry name" value="Trans_reg_C"/>
    <property type="match status" value="1"/>
</dbReference>
<dbReference type="GO" id="GO:0000976">
    <property type="term" value="F:transcription cis-regulatory region binding"/>
    <property type="evidence" value="ECO:0007669"/>
    <property type="project" value="TreeGrafter"/>
</dbReference>
<dbReference type="PANTHER" id="PTHR48111">
    <property type="entry name" value="REGULATOR OF RPOS"/>
    <property type="match status" value="1"/>
</dbReference>
<feature type="domain" description="Response regulatory" evidence="4">
    <location>
        <begin position="2"/>
        <end position="112"/>
    </location>
</feature>
<name>A0A0F0GIW3_LENAE</name>
<dbReference type="SUPFAM" id="SSF52172">
    <property type="entry name" value="CheY-like"/>
    <property type="match status" value="1"/>
</dbReference>
<dbReference type="PANTHER" id="PTHR48111:SF36">
    <property type="entry name" value="TRANSCRIPTIONAL REGULATORY PROTEIN CUTR"/>
    <property type="match status" value="1"/>
</dbReference>
<dbReference type="Gene3D" id="3.40.50.2300">
    <property type="match status" value="1"/>
</dbReference>
<keyword evidence="2" id="KW-0597">Phosphoprotein</keyword>
<accession>A0A0F0GIW3</accession>
<organism evidence="6 7">
    <name type="scientific">Lentzea aerocolonigenes</name>
    <name type="common">Lechevalieria aerocolonigenes</name>
    <name type="synonym">Saccharothrix aerocolonigenes</name>
    <dbReference type="NCBI Taxonomy" id="68170"/>
    <lineage>
        <taxon>Bacteria</taxon>
        <taxon>Bacillati</taxon>
        <taxon>Actinomycetota</taxon>
        <taxon>Actinomycetes</taxon>
        <taxon>Pseudonocardiales</taxon>
        <taxon>Pseudonocardiaceae</taxon>
        <taxon>Lentzea</taxon>
    </lineage>
</organism>
<dbReference type="InterPro" id="IPR011006">
    <property type="entry name" value="CheY-like_superfamily"/>
</dbReference>
<dbReference type="RefSeq" id="WP_045315692.1">
    <property type="nucleotide sequence ID" value="NZ_JYJG01000291.1"/>
</dbReference>
<feature type="modified residue" description="4-aspartylphosphate" evidence="2">
    <location>
        <position position="51"/>
    </location>
</feature>
<dbReference type="CDD" id="cd00383">
    <property type="entry name" value="trans_reg_C"/>
    <property type="match status" value="1"/>
</dbReference>
<feature type="domain" description="OmpR/PhoB-type" evidence="5">
    <location>
        <begin position="120"/>
        <end position="214"/>
    </location>
</feature>
<dbReference type="GO" id="GO:0032993">
    <property type="term" value="C:protein-DNA complex"/>
    <property type="evidence" value="ECO:0007669"/>
    <property type="project" value="TreeGrafter"/>
</dbReference>
<feature type="DNA-binding region" description="OmpR/PhoB-type" evidence="3">
    <location>
        <begin position="120"/>
        <end position="214"/>
    </location>
</feature>
<evidence type="ECO:0000259" key="5">
    <source>
        <dbReference type="PROSITE" id="PS51755"/>
    </source>
</evidence>
<dbReference type="GO" id="GO:0000156">
    <property type="term" value="F:phosphorelay response regulator activity"/>
    <property type="evidence" value="ECO:0007669"/>
    <property type="project" value="TreeGrafter"/>
</dbReference>
<comment type="caution">
    <text evidence="6">The sequence shown here is derived from an EMBL/GenBank/DDBJ whole genome shotgun (WGS) entry which is preliminary data.</text>
</comment>
<protein>
    <submittedName>
        <fullName evidence="6">Transcriptional regulator</fullName>
    </submittedName>
</protein>